<evidence type="ECO:0008006" key="4">
    <source>
        <dbReference type="Google" id="ProtNLM"/>
    </source>
</evidence>
<reference evidence="2 3" key="1">
    <citation type="submission" date="2021-01" db="EMBL/GenBank/DDBJ databases">
        <title>Whole genome shotgun sequence of Verrucosispora qiuiae NBRC 106684.</title>
        <authorList>
            <person name="Komaki H."/>
            <person name="Tamura T."/>
        </authorList>
    </citation>
    <scope>NUCLEOTIDE SEQUENCE [LARGE SCALE GENOMIC DNA]</scope>
    <source>
        <strain evidence="2 3">NBRC 106684</strain>
    </source>
</reference>
<evidence type="ECO:0000256" key="1">
    <source>
        <dbReference type="SAM" id="MobiDB-lite"/>
    </source>
</evidence>
<keyword evidence="3" id="KW-1185">Reference proteome</keyword>
<proteinExistence type="predicted"/>
<organism evidence="2 3">
    <name type="scientific">Micromonospora qiuiae</name>
    <dbReference type="NCBI Taxonomy" id="502268"/>
    <lineage>
        <taxon>Bacteria</taxon>
        <taxon>Bacillati</taxon>
        <taxon>Actinomycetota</taxon>
        <taxon>Actinomycetes</taxon>
        <taxon>Micromonosporales</taxon>
        <taxon>Micromonosporaceae</taxon>
        <taxon>Micromonospora</taxon>
    </lineage>
</organism>
<evidence type="ECO:0000313" key="3">
    <source>
        <dbReference type="Proteomes" id="UP000653076"/>
    </source>
</evidence>
<dbReference type="Proteomes" id="UP000653076">
    <property type="component" value="Unassembled WGS sequence"/>
</dbReference>
<dbReference type="EMBL" id="BOPC01000109">
    <property type="protein sequence ID" value="GIJ30375.1"/>
    <property type="molecule type" value="Genomic_DNA"/>
</dbReference>
<protein>
    <recommendedName>
        <fullName evidence="4">Integrase SAM-like N-terminal domain-containing protein</fullName>
    </recommendedName>
</protein>
<evidence type="ECO:0000313" key="2">
    <source>
        <dbReference type="EMBL" id="GIJ30375.1"/>
    </source>
</evidence>
<sequence length="95" mass="10385">MGELTAETIGVLVRYAALVKGGTSPLTWALYRRRLTRALTGCPVTRLPCPAPPDRHHQATPNNRRPAPGAIRSTCPRGDSHHDAYLPAQSPDHRL</sequence>
<feature type="region of interest" description="Disordered" evidence="1">
    <location>
        <begin position="48"/>
        <end position="95"/>
    </location>
</feature>
<gene>
    <name evidence="2" type="ORF">Vqi01_55370</name>
</gene>
<name>A0ABQ4JLN7_9ACTN</name>
<comment type="caution">
    <text evidence="2">The sequence shown here is derived from an EMBL/GenBank/DDBJ whole genome shotgun (WGS) entry which is preliminary data.</text>
</comment>
<accession>A0ABQ4JLN7</accession>